<accession>A0ABD1TPU9</accession>
<evidence type="ECO:0000313" key="2">
    <source>
        <dbReference type="Proteomes" id="UP001604277"/>
    </source>
</evidence>
<gene>
    <name evidence="1" type="ORF">Fot_28732</name>
</gene>
<keyword evidence="2" id="KW-1185">Reference proteome</keyword>
<reference evidence="2" key="1">
    <citation type="submission" date="2024-07" db="EMBL/GenBank/DDBJ databases">
        <title>Two chromosome-level genome assemblies of Korean endemic species Abeliophyllum distichum and Forsythia ovata (Oleaceae).</title>
        <authorList>
            <person name="Jang H."/>
        </authorList>
    </citation>
    <scope>NUCLEOTIDE SEQUENCE [LARGE SCALE GENOMIC DNA]</scope>
</reference>
<protein>
    <submittedName>
        <fullName evidence="1">Uncharacterized protein</fullName>
    </submittedName>
</protein>
<evidence type="ECO:0000313" key="1">
    <source>
        <dbReference type="EMBL" id="KAL2514761.1"/>
    </source>
</evidence>
<proteinExistence type="predicted"/>
<dbReference type="Proteomes" id="UP001604277">
    <property type="component" value="Unassembled WGS sequence"/>
</dbReference>
<name>A0ABD1TPU9_9LAMI</name>
<dbReference type="AlphaFoldDB" id="A0ABD1TPU9"/>
<sequence length="235" mass="26380">MSGFYFFNVPKLKIRRVGVVDNISPPPPVPSAASVQGVTVLQTPETMVGSSSFISVVSVVTSERKAETDGREGAFRTPVPHLVECINIGFRRDELDPTVLGKLPALAAIAVTSVHNYWTSTFEKAADNAELEELLKLVEMYTSRSHVLNCELYRVLEMKVDEMHSIVGEMMILTCCVQRTRIFGSSLHSPRMRGLAPFMTLPKLKQSRRHAYRLRRRPNCSCGLVKIWSMQKIKN</sequence>
<organism evidence="1 2">
    <name type="scientific">Forsythia ovata</name>
    <dbReference type="NCBI Taxonomy" id="205694"/>
    <lineage>
        <taxon>Eukaryota</taxon>
        <taxon>Viridiplantae</taxon>
        <taxon>Streptophyta</taxon>
        <taxon>Embryophyta</taxon>
        <taxon>Tracheophyta</taxon>
        <taxon>Spermatophyta</taxon>
        <taxon>Magnoliopsida</taxon>
        <taxon>eudicotyledons</taxon>
        <taxon>Gunneridae</taxon>
        <taxon>Pentapetalae</taxon>
        <taxon>asterids</taxon>
        <taxon>lamiids</taxon>
        <taxon>Lamiales</taxon>
        <taxon>Oleaceae</taxon>
        <taxon>Forsythieae</taxon>
        <taxon>Forsythia</taxon>
    </lineage>
</organism>
<comment type="caution">
    <text evidence="1">The sequence shown here is derived from an EMBL/GenBank/DDBJ whole genome shotgun (WGS) entry which is preliminary data.</text>
</comment>
<dbReference type="EMBL" id="JBFOLJ010000008">
    <property type="protein sequence ID" value="KAL2514761.1"/>
    <property type="molecule type" value="Genomic_DNA"/>
</dbReference>